<protein>
    <submittedName>
        <fullName evidence="7">DEAD/DEAH box helicase</fullName>
    </submittedName>
</protein>
<dbReference type="Pfam" id="PF00270">
    <property type="entry name" value="DEAD"/>
    <property type="match status" value="1"/>
</dbReference>
<dbReference type="EMBL" id="JAPDIQ010000006">
    <property type="protein sequence ID" value="MDH4764310.1"/>
    <property type="molecule type" value="Genomic_DNA"/>
</dbReference>
<dbReference type="SMART" id="SM00487">
    <property type="entry name" value="DEXDc"/>
    <property type="match status" value="1"/>
</dbReference>
<comment type="caution">
    <text evidence="7">The sequence shown here is derived from an EMBL/GenBank/DDBJ whole genome shotgun (WGS) entry which is preliminary data.</text>
</comment>
<proteinExistence type="predicted"/>
<accession>A0ABT6IKF1</accession>
<dbReference type="InterPro" id="IPR050474">
    <property type="entry name" value="Hel308_SKI2-like"/>
</dbReference>
<dbReference type="Pfam" id="PF00271">
    <property type="entry name" value="Helicase_C"/>
    <property type="match status" value="1"/>
</dbReference>
<evidence type="ECO:0000259" key="6">
    <source>
        <dbReference type="PROSITE" id="PS51194"/>
    </source>
</evidence>
<evidence type="ECO:0000313" key="7">
    <source>
        <dbReference type="EMBL" id="MDH4764310.1"/>
    </source>
</evidence>
<name>A0ABT6IKF1_9PSED</name>
<dbReference type="InterPro" id="IPR001650">
    <property type="entry name" value="Helicase_C-like"/>
</dbReference>
<keyword evidence="1" id="KW-0547">Nucleotide-binding</keyword>
<feature type="domain" description="Helicase ATP-binding" evidence="5">
    <location>
        <begin position="285"/>
        <end position="457"/>
    </location>
</feature>
<keyword evidence="2" id="KW-0378">Hydrolase</keyword>
<feature type="domain" description="Helicase C-terminal" evidence="6">
    <location>
        <begin position="513"/>
        <end position="716"/>
    </location>
</feature>
<sequence>MIWRDGVLPPDAPNFASQLSYDLHSYAYGLLGLGLRLREAGGDPTHARKAFEQAATALEAAIAKGASEEPDRDFHFVIAAAAYHLAHLSARAYSLLAIVAADENFSLIESALAQLLRRDFGQLRTIVVDYRTSGRGSDASITADLEAHLAQVDNQDLPQDADGTDFLFDGLDTALTDAFLAAMSLYLLAIERGERGLVDQALERLQEGLSICGEMNMLPQWWVHRIAIHLLHDLWSSTFHERLPKDPSGGQADDWEQLREIFIALLQRRAKAEIDLWPSQIEAAARAVDQADDLVVSLPTSAGKTRIAELCILRCLAARKRVIFITPLRALSAQTETTLRRTFGPLGKTISSLYGSVGASGLDEDAIRERDIVVSTPEKLDFALRNDPSLLNDVGLLVFDEGHMIGPNEREVRYEIQIQRLLQRADAQERRIVCLSAILPDGDQLNDFAAWLRRDNPGEIVKNDWRPTRLRFGEVTWDRPIARLSLRVGDERPYVPRFLTGATPPTWVPPKRRRSQLFPKDQRELCLATAWRLVDDGHTVLIFCPERRSVEPFAGVVVDLHDRGALRSLFDADPIVLNTAIALGEEWLGANSLILKCLRLGIALHHGALPTAYRKEVERLLREGVLKVTVSSPTLAQGLNLSATSVVMHSLFRAGEPIEVSEFKNVIGRAGRAYVDIEGVVLYPIFDEIAKKRRHWERLINDLGAREMESGLVRLLINLLQRMQKCTGGDIASLCDYVVNNAVAWNFPEIRNEKPEQREIAWSDWKRNVATLDTAILSLIGENDIPDEGIEVALDDILKSSLWQRRLLRKSDPVRQVLKAGLVSRSRLIWRESTAAQRRGYFLSGVGLNTGHALDAIAEEANTLLVTANYAINADDAELAISSITRLAELVFAIYPFQPEPLPINWRLILRAWLLGEPLTTYSGENPSETLQFVEGGLVYRLPWALEAIRVRASANDDMVGDFALEDYELGVAVPTVETGTLNRSAAILIQAGFNSRLAAIKAVIDTSAGFTTGQELRQWLTSDAVAARSASPEWPSRETKHLWTEFSQAFTPVMNRTWVNRRYWANVAWHGVAPPPGTPIQVVFGTGMPTALSSDGKPLGVLQMPSRPGLAGVLRAQVAQDPIKIDITYLGPDDLIGR</sequence>
<dbReference type="PROSITE" id="PS51192">
    <property type="entry name" value="HELICASE_ATP_BIND_1"/>
    <property type="match status" value="1"/>
</dbReference>
<gene>
    <name evidence="7" type="ORF">OMP44_15575</name>
</gene>
<dbReference type="InterPro" id="IPR011545">
    <property type="entry name" value="DEAD/DEAH_box_helicase_dom"/>
</dbReference>
<evidence type="ECO:0000256" key="2">
    <source>
        <dbReference type="ARBA" id="ARBA00022801"/>
    </source>
</evidence>
<dbReference type="Gene3D" id="3.40.50.300">
    <property type="entry name" value="P-loop containing nucleotide triphosphate hydrolases"/>
    <property type="match status" value="2"/>
</dbReference>
<evidence type="ECO:0000313" key="8">
    <source>
        <dbReference type="Proteomes" id="UP001157461"/>
    </source>
</evidence>
<evidence type="ECO:0000256" key="3">
    <source>
        <dbReference type="ARBA" id="ARBA00022806"/>
    </source>
</evidence>
<keyword evidence="8" id="KW-1185">Reference proteome</keyword>
<evidence type="ECO:0000256" key="4">
    <source>
        <dbReference type="ARBA" id="ARBA00022840"/>
    </source>
</evidence>
<dbReference type="SUPFAM" id="SSF52540">
    <property type="entry name" value="P-loop containing nucleoside triphosphate hydrolases"/>
    <property type="match status" value="1"/>
</dbReference>
<keyword evidence="3 7" id="KW-0347">Helicase</keyword>
<dbReference type="PANTHER" id="PTHR47961">
    <property type="entry name" value="DNA POLYMERASE THETA, PUTATIVE (AFU_ORTHOLOGUE AFUA_1G05260)-RELATED"/>
    <property type="match status" value="1"/>
</dbReference>
<dbReference type="PROSITE" id="PS51194">
    <property type="entry name" value="HELICASE_CTER"/>
    <property type="match status" value="1"/>
</dbReference>
<reference evidence="7 8" key="1">
    <citation type="submission" date="2022-10" db="EMBL/GenBank/DDBJ databases">
        <title>A novel Pseudomonas species, isolated from Passiflora incarnata leaves.</title>
        <authorList>
            <person name="Cueva-Yesquen L.G."/>
            <person name="Fantinatti-Garboggini F."/>
        </authorList>
    </citation>
    <scope>NUCLEOTIDE SEQUENCE [LARGE SCALE GENOMIC DNA]</scope>
    <source>
        <strain evidence="7 8">CBMAI 2609</strain>
    </source>
</reference>
<dbReference type="Proteomes" id="UP001157461">
    <property type="component" value="Unassembled WGS sequence"/>
</dbReference>
<organism evidence="7 8">
    <name type="scientific">Pseudomonas flavocrustae</name>
    <dbReference type="NCBI Taxonomy" id="2991719"/>
    <lineage>
        <taxon>Bacteria</taxon>
        <taxon>Pseudomonadati</taxon>
        <taxon>Pseudomonadota</taxon>
        <taxon>Gammaproteobacteria</taxon>
        <taxon>Pseudomonadales</taxon>
        <taxon>Pseudomonadaceae</taxon>
        <taxon>Pseudomonas</taxon>
    </lineage>
</organism>
<keyword evidence="4" id="KW-0067">ATP-binding</keyword>
<dbReference type="InterPro" id="IPR027417">
    <property type="entry name" value="P-loop_NTPase"/>
</dbReference>
<dbReference type="GO" id="GO:0004386">
    <property type="term" value="F:helicase activity"/>
    <property type="evidence" value="ECO:0007669"/>
    <property type="project" value="UniProtKB-KW"/>
</dbReference>
<evidence type="ECO:0000259" key="5">
    <source>
        <dbReference type="PROSITE" id="PS51192"/>
    </source>
</evidence>
<dbReference type="RefSeq" id="WP_280309494.1">
    <property type="nucleotide sequence ID" value="NZ_JAPDIQ010000006.1"/>
</dbReference>
<dbReference type="CDD" id="cd17921">
    <property type="entry name" value="DEXHc_Ski2"/>
    <property type="match status" value="1"/>
</dbReference>
<dbReference type="PANTHER" id="PTHR47961:SF10">
    <property type="entry name" value="ATP-DEPENDENT DNA HELICASE HEL308"/>
    <property type="match status" value="1"/>
</dbReference>
<evidence type="ECO:0000256" key="1">
    <source>
        <dbReference type="ARBA" id="ARBA00022741"/>
    </source>
</evidence>
<dbReference type="InterPro" id="IPR014001">
    <property type="entry name" value="Helicase_ATP-bd"/>
</dbReference>
<dbReference type="SMART" id="SM00490">
    <property type="entry name" value="HELICc"/>
    <property type="match status" value="1"/>
</dbReference>